<reference evidence="1" key="1">
    <citation type="journal article" date="2022" name="Int. J. Mol. Sci.">
        <title>Draft Genome of Tanacetum Coccineum: Genomic Comparison of Closely Related Tanacetum-Family Plants.</title>
        <authorList>
            <person name="Yamashiro T."/>
            <person name="Shiraishi A."/>
            <person name="Nakayama K."/>
            <person name="Satake H."/>
        </authorList>
    </citation>
    <scope>NUCLEOTIDE SEQUENCE</scope>
</reference>
<dbReference type="Proteomes" id="UP001151760">
    <property type="component" value="Unassembled WGS sequence"/>
</dbReference>
<evidence type="ECO:0000313" key="2">
    <source>
        <dbReference type="Proteomes" id="UP001151760"/>
    </source>
</evidence>
<protein>
    <submittedName>
        <fullName evidence="1">Uncharacterized protein</fullName>
    </submittedName>
</protein>
<evidence type="ECO:0000313" key="1">
    <source>
        <dbReference type="EMBL" id="GJS63028.1"/>
    </source>
</evidence>
<proteinExistence type="predicted"/>
<gene>
    <name evidence="1" type="ORF">Tco_0677592</name>
</gene>
<keyword evidence="2" id="KW-1185">Reference proteome</keyword>
<reference evidence="1" key="2">
    <citation type="submission" date="2022-01" db="EMBL/GenBank/DDBJ databases">
        <authorList>
            <person name="Yamashiro T."/>
            <person name="Shiraishi A."/>
            <person name="Satake H."/>
            <person name="Nakayama K."/>
        </authorList>
    </citation>
    <scope>NUCLEOTIDE SEQUENCE</scope>
</reference>
<name>A0ABQ4XCN0_9ASTR</name>
<accession>A0ABQ4XCN0</accession>
<sequence>MDLNGRKIRVERILIWKTGLDNTGWCSVGVKLAALVLEVDGYCLVGIMLLRGEAGKSERGIFRRVAKPRGGINRILSLEFQGITRMYQADAILEESMMWTFPKK</sequence>
<comment type="caution">
    <text evidence="1">The sequence shown here is derived from an EMBL/GenBank/DDBJ whole genome shotgun (WGS) entry which is preliminary data.</text>
</comment>
<dbReference type="EMBL" id="BQNB010009401">
    <property type="protein sequence ID" value="GJS63028.1"/>
    <property type="molecule type" value="Genomic_DNA"/>
</dbReference>
<organism evidence="1 2">
    <name type="scientific">Tanacetum coccineum</name>
    <dbReference type="NCBI Taxonomy" id="301880"/>
    <lineage>
        <taxon>Eukaryota</taxon>
        <taxon>Viridiplantae</taxon>
        <taxon>Streptophyta</taxon>
        <taxon>Embryophyta</taxon>
        <taxon>Tracheophyta</taxon>
        <taxon>Spermatophyta</taxon>
        <taxon>Magnoliopsida</taxon>
        <taxon>eudicotyledons</taxon>
        <taxon>Gunneridae</taxon>
        <taxon>Pentapetalae</taxon>
        <taxon>asterids</taxon>
        <taxon>campanulids</taxon>
        <taxon>Asterales</taxon>
        <taxon>Asteraceae</taxon>
        <taxon>Asteroideae</taxon>
        <taxon>Anthemideae</taxon>
        <taxon>Anthemidinae</taxon>
        <taxon>Tanacetum</taxon>
    </lineage>
</organism>